<dbReference type="PATRIC" id="fig|1703780.3.peg.1755"/>
<dbReference type="AlphaFoldDB" id="A0A0S8GLC3"/>
<keyword evidence="6 8" id="KW-0472">Membrane</keyword>
<feature type="transmembrane region" description="Helical" evidence="8">
    <location>
        <begin position="31"/>
        <end position="51"/>
    </location>
</feature>
<evidence type="ECO:0000256" key="6">
    <source>
        <dbReference type="ARBA" id="ARBA00023136"/>
    </source>
</evidence>
<accession>A0A0S8GLC3</accession>
<dbReference type="InterPro" id="IPR001750">
    <property type="entry name" value="ND/Mrp_TM"/>
</dbReference>
<dbReference type="PANTHER" id="PTHR42703">
    <property type="entry name" value="NADH DEHYDROGENASE"/>
    <property type="match status" value="1"/>
</dbReference>
<feature type="transmembrane region" description="Helical" evidence="8">
    <location>
        <begin position="107"/>
        <end position="124"/>
    </location>
</feature>
<comment type="caution">
    <text evidence="11">The sequence shown here is derived from an EMBL/GenBank/DDBJ whole genome shotgun (WGS) entry which is preliminary data.</text>
</comment>
<name>A0A0S8GLC3_UNCW3</name>
<dbReference type="GO" id="GO:0008137">
    <property type="term" value="F:NADH dehydrogenase (ubiquinone) activity"/>
    <property type="evidence" value="ECO:0007669"/>
    <property type="project" value="InterPro"/>
</dbReference>
<dbReference type="InterPro" id="IPR050586">
    <property type="entry name" value="CPA3_Na-H_Antiporter_D"/>
</dbReference>
<dbReference type="Proteomes" id="UP000051096">
    <property type="component" value="Unassembled WGS sequence"/>
</dbReference>
<proteinExistence type="inferred from homology"/>
<feature type="domain" description="NADH-Ubiquinone oxidoreductase (complex I) chain 5 N-terminal" evidence="10">
    <location>
        <begin position="67"/>
        <end position="101"/>
    </location>
</feature>
<evidence type="ECO:0000313" key="11">
    <source>
        <dbReference type="EMBL" id="KPK72637.1"/>
    </source>
</evidence>
<evidence type="ECO:0000256" key="8">
    <source>
        <dbReference type="SAM" id="Phobius"/>
    </source>
</evidence>
<feature type="domain" description="NADH:quinone oxidoreductase/Mrp antiporter transmembrane" evidence="9">
    <location>
        <begin position="126"/>
        <end position="405"/>
    </location>
</feature>
<evidence type="ECO:0000256" key="4">
    <source>
        <dbReference type="ARBA" id="ARBA00022692"/>
    </source>
</evidence>
<feature type="transmembrane region" description="Helical" evidence="8">
    <location>
        <begin position="266"/>
        <end position="286"/>
    </location>
</feature>
<feature type="transmembrane region" description="Helical" evidence="8">
    <location>
        <begin position="160"/>
        <end position="182"/>
    </location>
</feature>
<feature type="transmembrane region" description="Helical" evidence="8">
    <location>
        <begin position="238"/>
        <end position="260"/>
    </location>
</feature>
<evidence type="ECO:0000259" key="9">
    <source>
        <dbReference type="Pfam" id="PF00361"/>
    </source>
</evidence>
<feature type="transmembrane region" description="Helical" evidence="8">
    <location>
        <begin position="71"/>
        <end position="95"/>
    </location>
</feature>
<gene>
    <name evidence="11" type="ORF">AMJ87_04195</name>
</gene>
<keyword evidence="3" id="KW-1003">Cell membrane</keyword>
<feature type="transmembrane region" description="Helical" evidence="8">
    <location>
        <begin position="6"/>
        <end position="24"/>
    </location>
</feature>
<reference evidence="11 12" key="1">
    <citation type="journal article" date="2015" name="Microbiome">
        <title>Genomic resolution of linkages in carbon, nitrogen, and sulfur cycling among widespread estuary sediment bacteria.</title>
        <authorList>
            <person name="Baker B.J."/>
            <person name="Lazar C.S."/>
            <person name="Teske A.P."/>
            <person name="Dick G.J."/>
        </authorList>
    </citation>
    <scope>NUCLEOTIDE SEQUENCE [LARGE SCALE GENOMIC DNA]</scope>
    <source>
        <strain evidence="11">SM23_60</strain>
    </source>
</reference>
<dbReference type="EMBL" id="LJUO01000026">
    <property type="protein sequence ID" value="KPK72637.1"/>
    <property type="molecule type" value="Genomic_DNA"/>
</dbReference>
<feature type="transmembrane region" description="Helical" evidence="8">
    <location>
        <begin position="402"/>
        <end position="424"/>
    </location>
</feature>
<evidence type="ECO:0008006" key="13">
    <source>
        <dbReference type="Google" id="ProtNLM"/>
    </source>
</evidence>
<keyword evidence="4 7" id="KW-0812">Transmembrane</keyword>
<dbReference type="InterPro" id="IPR001516">
    <property type="entry name" value="Proton_antipo_N"/>
</dbReference>
<sequence length="492" mass="52664">MVNPVLLIVIPLGLTFAIPLCGFISKRMVKYIPILGMIFNLVIAIALIPQVMKAPIIIKLGGFPVPFGINLMVDTLAAFLVALISLVGLMISIYATHYIKKGATQNYHMLYLLLLVGASGIVLTGDIFNLFVFFEILCISSYALVAYNGDKPGIEAATKYLIQGTVGSGLILIGIALLYGRFGTLNMAHIAQQIHSTTLLSMFVPLAFLLTGFGVEAAILPLNAWLPDAHSSAPSSISAILSGIAIKTGVYAIIRVIFILFGAHSLLHFILFLGLLTLLVGELAAFRQNNIKRMLAYSSTGQIGLIIFAVGLASTMGIEGALFQITAHALAKALLFLAVGYMIYRSGSMEIDSLAGMGKKMPVVSIAATIGVFSLIGFPPFVGFASKFIIVKATLAQNDLLLTILLGFVLLATVIECAYFLRVIQILYFKNSSQHSKQSLGGTSPAVLIPICIFVVFIVGLGIYPEVLSKILNSAARMLLDRGAYIRSVLSP</sequence>
<feature type="transmembrane region" description="Helical" evidence="8">
    <location>
        <begin position="363"/>
        <end position="382"/>
    </location>
</feature>
<evidence type="ECO:0000256" key="1">
    <source>
        <dbReference type="ARBA" id="ARBA00004651"/>
    </source>
</evidence>
<dbReference type="InterPro" id="IPR003918">
    <property type="entry name" value="NADH_UbQ_OxRdtase"/>
</dbReference>
<evidence type="ECO:0000259" key="10">
    <source>
        <dbReference type="Pfam" id="PF00662"/>
    </source>
</evidence>
<dbReference type="Pfam" id="PF00662">
    <property type="entry name" value="Proton_antipo_N"/>
    <property type="match status" value="1"/>
</dbReference>
<dbReference type="GO" id="GO:0005886">
    <property type="term" value="C:plasma membrane"/>
    <property type="evidence" value="ECO:0007669"/>
    <property type="project" value="UniProtKB-SubCell"/>
</dbReference>
<feature type="transmembrane region" description="Helical" evidence="8">
    <location>
        <begin position="295"/>
        <end position="315"/>
    </location>
</feature>
<comment type="subcellular location">
    <subcellularLocation>
        <location evidence="1">Cell membrane</location>
        <topology evidence="1">Multi-pass membrane protein</topology>
    </subcellularLocation>
    <subcellularLocation>
        <location evidence="7">Membrane</location>
        <topology evidence="7">Multi-pass membrane protein</topology>
    </subcellularLocation>
</comment>
<evidence type="ECO:0000313" key="12">
    <source>
        <dbReference type="Proteomes" id="UP000051096"/>
    </source>
</evidence>
<dbReference type="Pfam" id="PF00361">
    <property type="entry name" value="Proton_antipo_M"/>
    <property type="match status" value="1"/>
</dbReference>
<feature type="transmembrane region" description="Helical" evidence="8">
    <location>
        <begin position="202"/>
        <end position="226"/>
    </location>
</feature>
<feature type="transmembrane region" description="Helical" evidence="8">
    <location>
        <begin position="445"/>
        <end position="464"/>
    </location>
</feature>
<evidence type="ECO:0000256" key="2">
    <source>
        <dbReference type="ARBA" id="ARBA00005346"/>
    </source>
</evidence>
<organism evidence="11 12">
    <name type="scientific">candidate division WOR_3 bacterium SM23_60</name>
    <dbReference type="NCBI Taxonomy" id="1703780"/>
    <lineage>
        <taxon>Bacteria</taxon>
        <taxon>Bacteria division WOR-3</taxon>
    </lineage>
</organism>
<evidence type="ECO:0000256" key="3">
    <source>
        <dbReference type="ARBA" id="ARBA00022475"/>
    </source>
</evidence>
<protein>
    <recommendedName>
        <fullName evidence="13">NADH:quinone oxidoreductase/Mrp antiporter membrane subunit domain-containing protein</fullName>
    </recommendedName>
</protein>
<dbReference type="GO" id="GO:0042773">
    <property type="term" value="P:ATP synthesis coupled electron transport"/>
    <property type="evidence" value="ECO:0007669"/>
    <property type="project" value="InterPro"/>
</dbReference>
<dbReference type="PRINTS" id="PR01437">
    <property type="entry name" value="NUOXDRDTASE4"/>
</dbReference>
<evidence type="ECO:0000256" key="7">
    <source>
        <dbReference type="RuleBase" id="RU000320"/>
    </source>
</evidence>
<comment type="similarity">
    <text evidence="2">Belongs to the CPA3 antiporters (TC 2.A.63) subunit D family.</text>
</comment>
<feature type="transmembrane region" description="Helical" evidence="8">
    <location>
        <begin position="321"/>
        <end position="343"/>
    </location>
</feature>
<dbReference type="PANTHER" id="PTHR42703:SF1">
    <property type="entry name" value="NA(+)_H(+) ANTIPORTER SUBUNIT D1"/>
    <property type="match status" value="1"/>
</dbReference>
<evidence type="ECO:0000256" key="5">
    <source>
        <dbReference type="ARBA" id="ARBA00022989"/>
    </source>
</evidence>
<keyword evidence="5 8" id="KW-1133">Transmembrane helix</keyword>